<name>A0A2I0JSB4_PUNGR</name>
<gene>
    <name evidence="1" type="ORF">CRG98_020413</name>
</gene>
<dbReference type="Proteomes" id="UP000233551">
    <property type="component" value="Unassembled WGS sequence"/>
</dbReference>
<evidence type="ECO:0000313" key="2">
    <source>
        <dbReference type="Proteomes" id="UP000233551"/>
    </source>
</evidence>
<sequence length="186" mass="21344">MKPNFHAARPTLVSRLLEVPTNRLGAELAYSGDMEIAIEKLLLFFEYRACRFQGDFLRKNLCHAFLLLIFKTLLFPHSRGLIDGALAKVVLQVVGGCSYEVAIVAETFRSLDRVSRTRDRRIRGSLILLKIWLQSHANPFGLVHPVMYFNGPESIISRLLPLMRVEECKISEWMKVFREIPPKGFK</sequence>
<keyword evidence="2" id="KW-1185">Reference proteome</keyword>
<accession>A0A2I0JSB4</accession>
<organism evidence="1 2">
    <name type="scientific">Punica granatum</name>
    <name type="common">Pomegranate</name>
    <dbReference type="NCBI Taxonomy" id="22663"/>
    <lineage>
        <taxon>Eukaryota</taxon>
        <taxon>Viridiplantae</taxon>
        <taxon>Streptophyta</taxon>
        <taxon>Embryophyta</taxon>
        <taxon>Tracheophyta</taxon>
        <taxon>Spermatophyta</taxon>
        <taxon>Magnoliopsida</taxon>
        <taxon>eudicotyledons</taxon>
        <taxon>Gunneridae</taxon>
        <taxon>Pentapetalae</taxon>
        <taxon>rosids</taxon>
        <taxon>malvids</taxon>
        <taxon>Myrtales</taxon>
        <taxon>Lythraceae</taxon>
        <taxon>Punica</taxon>
    </lineage>
</organism>
<protein>
    <submittedName>
        <fullName evidence="1">Uncharacterized protein</fullName>
    </submittedName>
</protein>
<proteinExistence type="predicted"/>
<evidence type="ECO:0000313" key="1">
    <source>
        <dbReference type="EMBL" id="PKI59198.1"/>
    </source>
</evidence>
<dbReference type="AlphaFoldDB" id="A0A2I0JSB4"/>
<dbReference type="EMBL" id="PGOL01001315">
    <property type="protein sequence ID" value="PKI59198.1"/>
    <property type="molecule type" value="Genomic_DNA"/>
</dbReference>
<reference evidence="1 2" key="1">
    <citation type="submission" date="2017-11" db="EMBL/GenBank/DDBJ databases">
        <title>De-novo sequencing of pomegranate (Punica granatum L.) genome.</title>
        <authorList>
            <person name="Akparov Z."/>
            <person name="Amiraslanov A."/>
            <person name="Hajiyeva S."/>
            <person name="Abbasov M."/>
            <person name="Kaur K."/>
            <person name="Hamwieh A."/>
            <person name="Solovyev V."/>
            <person name="Salamov A."/>
            <person name="Braich B."/>
            <person name="Kosarev P."/>
            <person name="Mahmoud A."/>
            <person name="Hajiyev E."/>
            <person name="Babayeva S."/>
            <person name="Izzatullayeva V."/>
            <person name="Mammadov A."/>
            <person name="Mammadov A."/>
            <person name="Sharifova S."/>
            <person name="Ojaghi J."/>
            <person name="Eynullazada K."/>
            <person name="Bayramov B."/>
            <person name="Abdulazimova A."/>
            <person name="Shahmuradov I."/>
        </authorList>
    </citation>
    <scope>NUCLEOTIDE SEQUENCE [LARGE SCALE GENOMIC DNA]</scope>
    <source>
        <strain evidence="2">cv. AG2017</strain>
        <tissue evidence="1">Leaf</tissue>
    </source>
</reference>
<comment type="caution">
    <text evidence="1">The sequence shown here is derived from an EMBL/GenBank/DDBJ whole genome shotgun (WGS) entry which is preliminary data.</text>
</comment>